<dbReference type="EMBL" id="KL363267">
    <property type="protein sequence ID" value="KFD49609.1"/>
    <property type="molecule type" value="Genomic_DNA"/>
</dbReference>
<organism evidence="3">
    <name type="scientific">Trichuris suis</name>
    <name type="common">pig whipworm</name>
    <dbReference type="NCBI Taxonomy" id="68888"/>
    <lineage>
        <taxon>Eukaryota</taxon>
        <taxon>Metazoa</taxon>
        <taxon>Ecdysozoa</taxon>
        <taxon>Nematoda</taxon>
        <taxon>Enoplea</taxon>
        <taxon>Dorylaimia</taxon>
        <taxon>Trichinellida</taxon>
        <taxon>Trichuridae</taxon>
        <taxon>Trichuris</taxon>
    </lineage>
</organism>
<feature type="compositionally biased region" description="Polar residues" evidence="1">
    <location>
        <begin position="247"/>
        <end position="256"/>
    </location>
</feature>
<evidence type="ECO:0000313" key="4">
    <source>
        <dbReference type="Proteomes" id="UP000030764"/>
    </source>
</evidence>
<protein>
    <submittedName>
        <fullName evidence="3">Uncharacterized protein</fullName>
    </submittedName>
</protein>
<dbReference type="Proteomes" id="UP000030758">
    <property type="component" value="Unassembled WGS sequence"/>
</dbReference>
<name>A0A085NL27_9BILA</name>
<accession>A0A085NL27</accession>
<sequence length="256" mass="28599">MPGGHEIGKIRPNRSSKVPENSIVMKRSSTYHLDKSITEDENSPRDALLKLPNCIVQLVEHNAEVLQSLPEHDVGASSDRRDLSLLQDDSTLKPDLVLPKGTKSWILDVAIPWESNESLDRTPAEKCRKRASLIMAVGRLTGATEFVSGMIVIGTRGAWCALNDNMLSKMDFISDKTKELLCVMTLERTCQIISWFMCSTDSLALRQPSVRTSESNRHARGVPKRALHDHGKLYDQGPPRGRPSPSFMWQSSKTLH</sequence>
<dbReference type="EMBL" id="KL367490">
    <property type="protein sequence ID" value="KFD70173.1"/>
    <property type="molecule type" value="Genomic_DNA"/>
</dbReference>
<dbReference type="AlphaFoldDB" id="A0A085NL27"/>
<dbReference type="Proteomes" id="UP000030764">
    <property type="component" value="Unassembled WGS sequence"/>
</dbReference>
<proteinExistence type="predicted"/>
<feature type="region of interest" description="Disordered" evidence="1">
    <location>
        <begin position="1"/>
        <end position="20"/>
    </location>
</feature>
<evidence type="ECO:0000313" key="3">
    <source>
        <dbReference type="EMBL" id="KFD70173.1"/>
    </source>
</evidence>
<gene>
    <name evidence="2" type="ORF">M513_09552</name>
    <name evidence="3" type="ORF">M514_09552</name>
</gene>
<keyword evidence="4" id="KW-1185">Reference proteome</keyword>
<reference evidence="3 4" key="1">
    <citation type="journal article" date="2014" name="Nat. Genet.">
        <title>Genome and transcriptome of the porcine whipworm Trichuris suis.</title>
        <authorList>
            <person name="Jex A.R."/>
            <person name="Nejsum P."/>
            <person name="Schwarz E.M."/>
            <person name="Hu L."/>
            <person name="Young N.D."/>
            <person name="Hall R.S."/>
            <person name="Korhonen P.K."/>
            <person name="Liao S."/>
            <person name="Thamsborg S."/>
            <person name="Xia J."/>
            <person name="Xu P."/>
            <person name="Wang S."/>
            <person name="Scheerlinck J.P."/>
            <person name="Hofmann A."/>
            <person name="Sternberg P.W."/>
            <person name="Wang J."/>
            <person name="Gasser R.B."/>
        </authorList>
    </citation>
    <scope>NUCLEOTIDE SEQUENCE [LARGE SCALE GENOMIC DNA]</scope>
    <source>
        <strain evidence="3">DCEP-RM93F</strain>
        <strain evidence="2">DCEP-RM93M</strain>
    </source>
</reference>
<evidence type="ECO:0000256" key="1">
    <source>
        <dbReference type="SAM" id="MobiDB-lite"/>
    </source>
</evidence>
<feature type="region of interest" description="Disordered" evidence="1">
    <location>
        <begin position="209"/>
        <end position="256"/>
    </location>
</feature>
<evidence type="ECO:0000313" key="2">
    <source>
        <dbReference type="EMBL" id="KFD49609.1"/>
    </source>
</evidence>